<proteinExistence type="inferred from homology"/>
<keyword evidence="3" id="KW-1185">Reference proteome</keyword>
<dbReference type="Ensembl" id="ENSCCRT00000152049.1">
    <property type="protein sequence ID" value="ENSCCRP00000117875.1"/>
    <property type="gene ID" value="ENSCCRG00000080146.1"/>
</dbReference>
<organism evidence="2 3">
    <name type="scientific">Cyprinus carpio carpio</name>
    <dbReference type="NCBI Taxonomy" id="630221"/>
    <lineage>
        <taxon>Eukaryota</taxon>
        <taxon>Metazoa</taxon>
        <taxon>Chordata</taxon>
        <taxon>Craniata</taxon>
        <taxon>Vertebrata</taxon>
        <taxon>Euteleostomi</taxon>
        <taxon>Actinopterygii</taxon>
        <taxon>Neopterygii</taxon>
        <taxon>Teleostei</taxon>
        <taxon>Ostariophysi</taxon>
        <taxon>Cypriniformes</taxon>
        <taxon>Cyprinidae</taxon>
        <taxon>Cyprininae</taxon>
        <taxon>Cyprinus</taxon>
    </lineage>
</organism>
<evidence type="ECO:0000313" key="2">
    <source>
        <dbReference type="Ensembl" id="ENSCCRP00000117875.1"/>
    </source>
</evidence>
<reference evidence="2" key="1">
    <citation type="submission" date="2025-08" db="UniProtKB">
        <authorList>
            <consortium name="Ensembl"/>
        </authorList>
    </citation>
    <scope>IDENTIFICATION</scope>
</reference>
<dbReference type="Proteomes" id="UP001108240">
    <property type="component" value="Unplaced"/>
</dbReference>
<evidence type="ECO:0000256" key="1">
    <source>
        <dbReference type="ARBA" id="ARBA00093458"/>
    </source>
</evidence>
<dbReference type="GO" id="GO:0046579">
    <property type="term" value="P:positive regulation of Ras protein signal transduction"/>
    <property type="evidence" value="ECO:0007669"/>
    <property type="project" value="TreeGrafter"/>
</dbReference>
<dbReference type="InterPro" id="IPR018865">
    <property type="entry name" value="STK19-like"/>
</dbReference>
<dbReference type="PANTHER" id="PTHR15243:SF0">
    <property type="entry name" value="SERINE_THREONINE-PROTEIN KINASE 19"/>
    <property type="match status" value="1"/>
</dbReference>
<dbReference type="Pfam" id="PF10494">
    <property type="entry name" value="Stk19"/>
    <property type="match status" value="2"/>
</dbReference>
<dbReference type="PANTHER" id="PTHR15243">
    <property type="entry name" value="SERINE/THREONINE-PROTEIN KINASE 19"/>
    <property type="match status" value="1"/>
</dbReference>
<dbReference type="AlphaFoldDB" id="A0A9J7YKK6"/>
<accession>A0A9J7YKK6</accession>
<dbReference type="GeneTree" id="ENSGT00390000018295"/>
<comment type="similarity">
    <text evidence="1">Belongs to the STK19 family.</text>
</comment>
<sequence>MNRKRALIADTFCLTKRRRCAADSVTGESQDIRSSLQYLVTLFSRKLFNDSLPPVVLKHQLYSLHNDKTSVDKQVNELRETGELLMFQLGFDSEAFALVFAEDYRAKVLQGEAGRGTLGTVEKFLTKLIPSCSDLSFNKEKMLKEFLFTDSEITQLVKSGVLTVRDAGSWWLSIPNSGKFIKYFIKGRFLTLETHAVVVRVNIWALFLTGRKAVLGMVKKSKYGEILQTELEGRRTTSQVKFQMKYHIHDIIGAELVECIQTTSGTLLRYVDGNVN</sequence>
<reference evidence="2" key="2">
    <citation type="submission" date="2025-09" db="UniProtKB">
        <authorList>
            <consortium name="Ensembl"/>
        </authorList>
    </citation>
    <scope>IDENTIFICATION</scope>
</reference>
<evidence type="ECO:0000313" key="3">
    <source>
        <dbReference type="Proteomes" id="UP001108240"/>
    </source>
</evidence>
<name>A0A9J7YKK6_CYPCA</name>
<protein>
    <submittedName>
        <fullName evidence="2">Serine/threonine kinase 19</fullName>
    </submittedName>
</protein>